<dbReference type="KEGG" id="prf:PeribacterA2_0160"/>
<accession>A0A0S1SN41</accession>
<feature type="transmembrane region" description="Helical" evidence="1">
    <location>
        <begin position="234"/>
        <end position="257"/>
    </location>
</feature>
<dbReference type="Proteomes" id="UP000069135">
    <property type="component" value="Chromosome"/>
</dbReference>
<proteinExistence type="predicted"/>
<dbReference type="PATRIC" id="fig|1735161.3.peg.161"/>
<name>A0A0S1SVK5_9BACT</name>
<dbReference type="STRING" id="1735162.PeribacterB2_0160"/>
<feature type="transmembrane region" description="Helical" evidence="1">
    <location>
        <begin position="277"/>
        <end position="296"/>
    </location>
</feature>
<feature type="transmembrane region" description="Helical" evidence="1">
    <location>
        <begin position="191"/>
        <end position="214"/>
    </location>
</feature>
<organism evidence="2 3">
    <name type="scientific">Candidatus Peribacter riflensis</name>
    <dbReference type="NCBI Taxonomy" id="1735162"/>
    <lineage>
        <taxon>Bacteria</taxon>
        <taxon>Candidatus Peregrinibacteriota</taxon>
        <taxon>Candidatus Peribacteria</taxon>
        <taxon>Candidatus Peribacterales</taxon>
        <taxon>Candidatus Peribacteraceae</taxon>
        <taxon>Candidatus Peribacter</taxon>
    </lineage>
</organism>
<dbReference type="Pfam" id="PF13687">
    <property type="entry name" value="DUF4153"/>
    <property type="match status" value="1"/>
</dbReference>
<accession>A0A0S1SQR8</accession>
<evidence type="ECO:0000256" key="1">
    <source>
        <dbReference type="SAM" id="Phobius"/>
    </source>
</evidence>
<accession>A0A0S1SIX5</accession>
<keyword evidence="1" id="KW-1133">Transmembrane helix</keyword>
<reference evidence="3" key="1">
    <citation type="submission" date="2015-10" db="EMBL/GenBank/DDBJ databases">
        <title>Analysis of five complete genome sequences for members of the class Peribacteria in the recently recognized Peregrinibacteria bacterial phylum.</title>
        <authorList>
            <person name="Anantharaman K."/>
            <person name="Brown C.T."/>
            <person name="Burstein D."/>
            <person name="Castelle C.J."/>
            <person name="Probst A.J."/>
            <person name="Thomas B.C."/>
            <person name="Williams K.H."/>
            <person name="Banfield J.F."/>
        </authorList>
    </citation>
    <scope>NUCLEOTIDE SEQUENCE [LARGE SCALE GENOMIC DNA]</scope>
</reference>
<feature type="transmembrane region" description="Helical" evidence="1">
    <location>
        <begin position="303"/>
        <end position="320"/>
    </location>
</feature>
<sequence length="467" mass="53057">MTVYGALALSLFWVLTAWNVWEKDVSAFGWNISVFIVGAMAIYAFASEKRTWQRADLLFLIPLGLIAVSYALYENPYIKLVNCLVVPTLFAAAWIVSSTRNSQSVVWNISWLLRIVERFVGIVSALATAVSLTIGSVLPSGNKRSDLHKRIAIGVVIFAVVACLIFIPLLSDADARFAELVRQVYEPLLKIISVETLVRFGVFVLLTLLLLAGIVRWTREETFASTQMKPMDSVISGIVLGGVLGLYILFLLTQLSSLWVPTLPTEFLETERLVKNGFWELFFLSGINALLFLIYYRRTARPVQHILMVFMVASLLLLFSAANRMGMYVYTYGFSYEKFFALYTVLFSILLFVRLIAALFQKGKPDMVKFIVVAFVWMYAVATVFPVEQAIFRLNRRLAALPTSRIDMLELKMLSGDVYGLVLEESTQPQADERWQEWLNKARETSATKEFYEMNWQDVLLRSRYGS</sequence>
<dbReference type="AlphaFoldDB" id="A0A0S1SVK5"/>
<dbReference type="InterPro" id="IPR025291">
    <property type="entry name" value="DUF4153"/>
</dbReference>
<keyword evidence="1" id="KW-0472">Membrane</keyword>
<accession>A0A0S1SVK5</accession>
<feature type="transmembrane region" description="Helical" evidence="1">
    <location>
        <begin position="151"/>
        <end position="171"/>
    </location>
</feature>
<evidence type="ECO:0000313" key="3">
    <source>
        <dbReference type="Proteomes" id="UP000069135"/>
    </source>
</evidence>
<evidence type="ECO:0000313" key="2">
    <source>
        <dbReference type="EMBL" id="ALM12862.1"/>
    </source>
</evidence>
<dbReference type="EMBL" id="CP013065">
    <property type="protein sequence ID" value="ALM12862.1"/>
    <property type="molecule type" value="Genomic_DNA"/>
</dbReference>
<feature type="transmembrane region" description="Helical" evidence="1">
    <location>
        <begin position="57"/>
        <end position="73"/>
    </location>
</feature>
<keyword evidence="1" id="KW-0812">Transmembrane</keyword>
<reference evidence="2 3" key="2">
    <citation type="journal article" date="2016" name="PeerJ">
        <title>Analysis of five complete genome sequences for members of the class Peribacteria in the recently recognized Peregrinibacteria bacterial phylum.</title>
        <authorList>
            <person name="Anantharaman K."/>
            <person name="Brown C.T."/>
            <person name="Burstein D."/>
            <person name="Castelle C.J."/>
            <person name="Probst A.J."/>
            <person name="Thomas B.C."/>
            <person name="Williams K.H."/>
            <person name="Banfield J.F."/>
        </authorList>
    </citation>
    <scope>NUCLEOTIDE SEQUENCE [LARGE SCALE GENOMIC DNA]</scope>
    <source>
        <strain evidence="2">RIFOXYD1_FULL_PER-ii_59_16</strain>
    </source>
</reference>
<feature type="transmembrane region" description="Helical" evidence="1">
    <location>
        <begin position="340"/>
        <end position="360"/>
    </location>
</feature>
<feature type="transmembrane region" description="Helical" evidence="1">
    <location>
        <begin position="27"/>
        <end position="45"/>
    </location>
</feature>
<protein>
    <submittedName>
        <fullName evidence="2">Uncharacterized protein</fullName>
    </submittedName>
</protein>
<accession>A0A0S1SIA5</accession>
<feature type="transmembrane region" description="Helical" evidence="1">
    <location>
        <begin position="119"/>
        <end position="139"/>
    </location>
</feature>
<gene>
    <name evidence="2" type="ORF">PeribacterD1_0160</name>
</gene>
<feature type="transmembrane region" description="Helical" evidence="1">
    <location>
        <begin position="367"/>
        <end position="387"/>
    </location>
</feature>